<evidence type="ECO:0000313" key="1">
    <source>
        <dbReference type="EMBL" id="GGL40438.1"/>
    </source>
</evidence>
<dbReference type="Proteomes" id="UP000654670">
    <property type="component" value="Unassembled WGS sequence"/>
</dbReference>
<sequence length="49" mass="5956">MKRKQSYIQLVQTNKSEILGDKEKLEMIDRIIEQRRIKGNKKQVNRLEK</sequence>
<name>A0A917VYV1_9BACL</name>
<evidence type="ECO:0000313" key="2">
    <source>
        <dbReference type="Proteomes" id="UP000654670"/>
    </source>
</evidence>
<reference evidence="1" key="1">
    <citation type="journal article" date="2014" name="Int. J. Syst. Evol. Microbiol.">
        <title>Complete genome sequence of Corynebacterium casei LMG S-19264T (=DSM 44701T), isolated from a smear-ripened cheese.</title>
        <authorList>
            <consortium name="US DOE Joint Genome Institute (JGI-PGF)"/>
            <person name="Walter F."/>
            <person name="Albersmeier A."/>
            <person name="Kalinowski J."/>
            <person name="Ruckert C."/>
        </authorList>
    </citation>
    <scope>NUCLEOTIDE SEQUENCE</scope>
    <source>
        <strain evidence="1">JCM 15325</strain>
    </source>
</reference>
<organism evidence="1 2">
    <name type="scientific">Sporolactobacillus putidus</name>
    <dbReference type="NCBI Taxonomy" id="492735"/>
    <lineage>
        <taxon>Bacteria</taxon>
        <taxon>Bacillati</taxon>
        <taxon>Bacillota</taxon>
        <taxon>Bacilli</taxon>
        <taxon>Bacillales</taxon>
        <taxon>Sporolactobacillaceae</taxon>
        <taxon>Sporolactobacillus</taxon>
    </lineage>
</organism>
<comment type="caution">
    <text evidence="1">The sequence shown here is derived from an EMBL/GenBank/DDBJ whole genome shotgun (WGS) entry which is preliminary data.</text>
</comment>
<dbReference type="InterPro" id="IPR025004">
    <property type="entry name" value="SenN/SenS"/>
</dbReference>
<dbReference type="AlphaFoldDB" id="A0A917VYV1"/>
<gene>
    <name evidence="1" type="ORF">GCM10007968_00470</name>
</gene>
<accession>A0A917VYV1</accession>
<proteinExistence type="predicted"/>
<dbReference type="Pfam" id="PF13040">
    <property type="entry name" value="Fur_reg_FbpB"/>
    <property type="match status" value="1"/>
</dbReference>
<reference evidence="1" key="2">
    <citation type="submission" date="2020-09" db="EMBL/GenBank/DDBJ databases">
        <authorList>
            <person name="Sun Q."/>
            <person name="Ohkuma M."/>
        </authorList>
    </citation>
    <scope>NUCLEOTIDE SEQUENCE</scope>
    <source>
        <strain evidence="1">JCM 15325</strain>
    </source>
</reference>
<dbReference type="EMBL" id="BMOK01000001">
    <property type="protein sequence ID" value="GGL40438.1"/>
    <property type="molecule type" value="Genomic_DNA"/>
</dbReference>
<dbReference type="RefSeq" id="WP_188800629.1">
    <property type="nucleotide sequence ID" value="NZ_BMOK01000001.1"/>
</dbReference>
<protein>
    <recommendedName>
        <fullName evidence="3">FbpB family small basic protein</fullName>
    </recommendedName>
</protein>
<evidence type="ECO:0008006" key="3">
    <source>
        <dbReference type="Google" id="ProtNLM"/>
    </source>
</evidence>
<keyword evidence="2" id="KW-1185">Reference proteome</keyword>